<sequence length="403" mass="44787">MGNHTGKPAQEPRGVVNSKSHEAFLHIEGSTMQRSISALPSLETSRRGNNCRAEQPSRSDSFSSASDQHFDDPARDESKENSAEVPSASRSRSSSFAEAATPRSQLSVCRTLSSGLHSDEKMHKETSTSPLPQKSSSIVHLADKSEKAHPSIRPNPHSFSVVKSSSTKSSKNGVSPLRTQLSKERPTSSSSSAIASSAPLVSSSLCLTPAQILLIRRTWTHARNQGALEPAISIFRNSFFKNPEIRSMMMHGTKNAGHERLKRHAQIFTTIMDELIANLDNPTATSPSLRESGEKHVFQTRDQYGCPFRATLLDQFASAMIERTLEWGEKKDRTEVTQTGWTKIVLFVVEQIKEGFHDEVKRQRRIRPRHIGHLPDYTSLSEASSHSLPRNPEIKRYNTVDNL</sequence>
<accession>A0A7I5EC02</accession>
<dbReference type="SUPFAM" id="SSF46458">
    <property type="entry name" value="Globin-like"/>
    <property type="match status" value="1"/>
</dbReference>
<evidence type="ECO:0000313" key="8">
    <source>
        <dbReference type="WBParaSite" id="HCON_00131830-00001"/>
    </source>
</evidence>
<feature type="compositionally biased region" description="Low complexity" evidence="5">
    <location>
        <begin position="158"/>
        <end position="175"/>
    </location>
</feature>
<dbReference type="Pfam" id="PF00042">
    <property type="entry name" value="Globin"/>
    <property type="match status" value="1"/>
</dbReference>
<feature type="domain" description="Globin" evidence="6">
    <location>
        <begin position="206"/>
        <end position="357"/>
    </location>
</feature>
<dbReference type="CDD" id="cd01040">
    <property type="entry name" value="Mb-like"/>
    <property type="match status" value="1"/>
</dbReference>
<dbReference type="InterPro" id="IPR050532">
    <property type="entry name" value="Globin-like_OT"/>
</dbReference>
<evidence type="ECO:0000313" key="7">
    <source>
        <dbReference type="Proteomes" id="UP000025227"/>
    </source>
</evidence>
<dbReference type="GO" id="GO:0046872">
    <property type="term" value="F:metal ion binding"/>
    <property type="evidence" value="ECO:0007669"/>
    <property type="project" value="UniProtKB-KW"/>
</dbReference>
<dbReference type="OMA" id="IRPRHIG"/>
<keyword evidence="7" id="KW-1185">Reference proteome</keyword>
<dbReference type="AlphaFoldDB" id="A0A7I5EC02"/>
<evidence type="ECO:0000256" key="4">
    <source>
        <dbReference type="RuleBase" id="RU000356"/>
    </source>
</evidence>
<keyword evidence="1 4" id="KW-0349">Heme</keyword>
<dbReference type="PANTHER" id="PTHR46458">
    <property type="entry name" value="BLR2807 PROTEIN"/>
    <property type="match status" value="1"/>
</dbReference>
<keyword evidence="4" id="KW-0813">Transport</keyword>
<feature type="compositionally biased region" description="Low complexity" evidence="5">
    <location>
        <begin position="58"/>
        <end position="67"/>
    </location>
</feature>
<dbReference type="InterPro" id="IPR044399">
    <property type="entry name" value="Mb-like_M"/>
</dbReference>
<dbReference type="PROSITE" id="PS01033">
    <property type="entry name" value="GLOBIN"/>
    <property type="match status" value="1"/>
</dbReference>
<feature type="compositionally biased region" description="Low complexity" evidence="5">
    <location>
        <begin position="83"/>
        <end position="100"/>
    </location>
</feature>
<feature type="region of interest" description="Disordered" evidence="5">
    <location>
        <begin position="1"/>
        <end position="194"/>
    </location>
</feature>
<keyword evidence="3" id="KW-0408">Iron</keyword>
<evidence type="ECO:0000256" key="2">
    <source>
        <dbReference type="ARBA" id="ARBA00022723"/>
    </source>
</evidence>
<dbReference type="Gene3D" id="1.10.490.10">
    <property type="entry name" value="Globins"/>
    <property type="match status" value="1"/>
</dbReference>
<dbReference type="GO" id="GO:0005344">
    <property type="term" value="F:oxygen carrier activity"/>
    <property type="evidence" value="ECO:0007669"/>
    <property type="project" value="UniProtKB-KW"/>
</dbReference>
<dbReference type="GO" id="GO:0020037">
    <property type="term" value="F:heme binding"/>
    <property type="evidence" value="ECO:0007669"/>
    <property type="project" value="InterPro"/>
</dbReference>
<dbReference type="WBParaSite" id="HCON_00131830-00001">
    <property type="protein sequence ID" value="HCON_00131830-00001"/>
    <property type="gene ID" value="HCON_00131830"/>
</dbReference>
<feature type="compositionally biased region" description="Basic and acidic residues" evidence="5">
    <location>
        <begin position="68"/>
        <end position="82"/>
    </location>
</feature>
<dbReference type="OrthoDB" id="5848452at2759"/>
<organism evidence="7 8">
    <name type="scientific">Haemonchus contortus</name>
    <name type="common">Barber pole worm</name>
    <dbReference type="NCBI Taxonomy" id="6289"/>
    <lineage>
        <taxon>Eukaryota</taxon>
        <taxon>Metazoa</taxon>
        <taxon>Ecdysozoa</taxon>
        <taxon>Nematoda</taxon>
        <taxon>Chromadorea</taxon>
        <taxon>Rhabditida</taxon>
        <taxon>Rhabditina</taxon>
        <taxon>Rhabditomorpha</taxon>
        <taxon>Strongyloidea</taxon>
        <taxon>Trichostrongylidae</taxon>
        <taxon>Haemonchus</taxon>
    </lineage>
</organism>
<dbReference type="PANTHER" id="PTHR46458:SF8">
    <property type="entry name" value="GLOBIN-LIKE PROTEIN 6"/>
    <property type="match status" value="1"/>
</dbReference>
<proteinExistence type="inferred from homology"/>
<evidence type="ECO:0000259" key="6">
    <source>
        <dbReference type="PROSITE" id="PS01033"/>
    </source>
</evidence>
<keyword evidence="4" id="KW-0561">Oxygen transport</keyword>
<dbReference type="InterPro" id="IPR012292">
    <property type="entry name" value="Globin/Proto"/>
</dbReference>
<comment type="similarity">
    <text evidence="4">Belongs to the globin family.</text>
</comment>
<evidence type="ECO:0000256" key="3">
    <source>
        <dbReference type="ARBA" id="ARBA00023004"/>
    </source>
</evidence>
<feature type="compositionally biased region" description="Polar residues" evidence="5">
    <location>
        <begin position="127"/>
        <end position="138"/>
    </location>
</feature>
<evidence type="ECO:0000256" key="5">
    <source>
        <dbReference type="SAM" id="MobiDB-lite"/>
    </source>
</evidence>
<dbReference type="InterPro" id="IPR009050">
    <property type="entry name" value="Globin-like_sf"/>
</dbReference>
<dbReference type="GO" id="GO:0019825">
    <property type="term" value="F:oxygen binding"/>
    <property type="evidence" value="ECO:0007669"/>
    <property type="project" value="InterPro"/>
</dbReference>
<keyword evidence="2" id="KW-0479">Metal-binding</keyword>
<protein>
    <submittedName>
        <fullName evidence="8">GLOBIN domain-containing protein</fullName>
    </submittedName>
</protein>
<name>A0A7I5EC02_HAECO</name>
<feature type="compositionally biased region" description="Basic and acidic residues" evidence="5">
    <location>
        <begin position="117"/>
        <end position="126"/>
    </location>
</feature>
<evidence type="ECO:0000256" key="1">
    <source>
        <dbReference type="ARBA" id="ARBA00022617"/>
    </source>
</evidence>
<dbReference type="InterPro" id="IPR000971">
    <property type="entry name" value="Globin"/>
</dbReference>
<reference evidence="8" key="1">
    <citation type="submission" date="2020-12" db="UniProtKB">
        <authorList>
            <consortium name="WormBaseParasite"/>
        </authorList>
    </citation>
    <scope>IDENTIFICATION</scope>
    <source>
        <strain evidence="8">MHco3</strain>
    </source>
</reference>
<dbReference type="Proteomes" id="UP000025227">
    <property type="component" value="Unplaced"/>
</dbReference>
<feature type="compositionally biased region" description="Polar residues" evidence="5">
    <location>
        <begin position="102"/>
        <end position="116"/>
    </location>
</feature>